<evidence type="ECO:0000313" key="4">
    <source>
        <dbReference type="EMBL" id="GJT88345.1"/>
    </source>
</evidence>
<dbReference type="Pfam" id="PF17919">
    <property type="entry name" value="RT_RNaseH_2"/>
    <property type="match status" value="1"/>
</dbReference>
<keyword evidence="5" id="KW-1185">Reference proteome</keyword>
<dbReference type="PANTHER" id="PTHR37984">
    <property type="entry name" value="PROTEIN CBG26694"/>
    <property type="match status" value="1"/>
</dbReference>
<dbReference type="Gene3D" id="3.30.70.270">
    <property type="match status" value="2"/>
</dbReference>
<reference evidence="4" key="1">
    <citation type="journal article" date="2022" name="Int. J. Mol. Sci.">
        <title>Draft Genome of Tanacetum Coccineum: Genomic Comparison of Closely Related Tanacetum-Family Plants.</title>
        <authorList>
            <person name="Yamashiro T."/>
            <person name="Shiraishi A."/>
            <person name="Nakayama K."/>
            <person name="Satake H."/>
        </authorList>
    </citation>
    <scope>NUCLEOTIDE SEQUENCE</scope>
</reference>
<evidence type="ECO:0000259" key="3">
    <source>
        <dbReference type="Pfam" id="PF17921"/>
    </source>
</evidence>
<reference evidence="4" key="2">
    <citation type="submission" date="2022-01" db="EMBL/GenBank/DDBJ databases">
        <authorList>
            <person name="Yamashiro T."/>
            <person name="Shiraishi A."/>
            <person name="Satake H."/>
            <person name="Nakayama K."/>
        </authorList>
    </citation>
    <scope>NUCLEOTIDE SEQUENCE</scope>
</reference>
<feature type="domain" description="Integrase zinc-binding" evidence="3">
    <location>
        <begin position="249"/>
        <end position="302"/>
    </location>
</feature>
<dbReference type="InterPro" id="IPR043128">
    <property type="entry name" value="Rev_trsase/Diguanyl_cyclase"/>
</dbReference>
<evidence type="ECO:0000259" key="2">
    <source>
        <dbReference type="Pfam" id="PF17919"/>
    </source>
</evidence>
<proteinExistence type="predicted"/>
<organism evidence="4 5">
    <name type="scientific">Tanacetum coccineum</name>
    <dbReference type="NCBI Taxonomy" id="301880"/>
    <lineage>
        <taxon>Eukaryota</taxon>
        <taxon>Viridiplantae</taxon>
        <taxon>Streptophyta</taxon>
        <taxon>Embryophyta</taxon>
        <taxon>Tracheophyta</taxon>
        <taxon>Spermatophyta</taxon>
        <taxon>Magnoliopsida</taxon>
        <taxon>eudicotyledons</taxon>
        <taxon>Gunneridae</taxon>
        <taxon>Pentapetalae</taxon>
        <taxon>asterids</taxon>
        <taxon>campanulids</taxon>
        <taxon>Asterales</taxon>
        <taxon>Asteraceae</taxon>
        <taxon>Asteroideae</taxon>
        <taxon>Anthemideae</taxon>
        <taxon>Anthemidinae</taxon>
        <taxon>Tanacetum</taxon>
    </lineage>
</organism>
<keyword evidence="4" id="KW-0695">RNA-directed DNA polymerase</keyword>
<dbReference type="GO" id="GO:0003964">
    <property type="term" value="F:RNA-directed DNA polymerase activity"/>
    <property type="evidence" value="ECO:0007669"/>
    <property type="project" value="UniProtKB-KW"/>
</dbReference>
<dbReference type="PANTHER" id="PTHR37984:SF5">
    <property type="entry name" value="PROTEIN NYNRIN-LIKE"/>
    <property type="match status" value="1"/>
</dbReference>
<feature type="domain" description="Reverse transcriptase/retrotransposon-derived protein RNase H-like" evidence="2">
    <location>
        <begin position="126"/>
        <end position="167"/>
    </location>
</feature>
<accession>A0ABQ5HKN1</accession>
<name>A0ABQ5HKN1_9ASTR</name>
<comment type="caution">
    <text evidence="4">The sequence shown here is derived from an EMBL/GenBank/DDBJ whole genome shotgun (WGS) entry which is preliminary data.</text>
</comment>
<evidence type="ECO:0000313" key="5">
    <source>
        <dbReference type="Proteomes" id="UP001151760"/>
    </source>
</evidence>
<dbReference type="Pfam" id="PF17921">
    <property type="entry name" value="Integrase_H2C2"/>
    <property type="match status" value="1"/>
</dbReference>
<evidence type="ECO:0000256" key="1">
    <source>
        <dbReference type="ARBA" id="ARBA00023268"/>
    </source>
</evidence>
<protein>
    <submittedName>
        <fullName evidence="4">Reverse transcriptase domain-containing protein</fullName>
    </submittedName>
</protein>
<gene>
    <name evidence="4" type="ORF">Tco_1070062</name>
</gene>
<dbReference type="InterPro" id="IPR041588">
    <property type="entry name" value="Integrase_H2C2"/>
</dbReference>
<dbReference type="SUPFAM" id="SSF56672">
    <property type="entry name" value="DNA/RNA polymerases"/>
    <property type="match status" value="1"/>
</dbReference>
<dbReference type="EMBL" id="BQNB010019723">
    <property type="protein sequence ID" value="GJT88345.1"/>
    <property type="molecule type" value="Genomic_DNA"/>
</dbReference>
<dbReference type="Gene3D" id="1.10.340.70">
    <property type="match status" value="1"/>
</dbReference>
<keyword evidence="4" id="KW-0548">Nucleotidyltransferase</keyword>
<keyword evidence="1" id="KW-0511">Multifunctional enzyme</keyword>
<dbReference type="Proteomes" id="UP001151760">
    <property type="component" value="Unassembled WGS sequence"/>
</dbReference>
<sequence>MTTNNLPRIDDLFDQLQGSHYFSKIDHRSGCHQLRVHEEDIPKTALRTRYGHIELRLCLLVNSDGIHVDLSKIKAVKNWKVPKTPSEIWSFLGLAGYYRRFIENFSKVAKPLTSLTQKNQKYERGNEQEEAFQTLKDSLYNAPILSFPDGSEEFVVYYDASNQGLGKADVVADALSRKEQVKPKRVQAMAMTIQSGVKKMILAAKSETFKEENAPAKRLHGLDQQMERKEDESLYFMDRIWVSLVGGVRNIIMDKAHKTRYYVHPRADKMYHDLRDMYWWPGMKKDIATYVSKCLTCLKVKAEHERPLGLLQQPKIPERKWDNITMDFIIE</sequence>
<dbReference type="InterPro" id="IPR050951">
    <property type="entry name" value="Retrovirus_Pol_polyprotein"/>
</dbReference>
<keyword evidence="4" id="KW-0808">Transferase</keyword>
<dbReference type="Gene3D" id="3.10.10.10">
    <property type="entry name" value="HIV Type 1 Reverse Transcriptase, subunit A, domain 1"/>
    <property type="match status" value="1"/>
</dbReference>
<dbReference type="InterPro" id="IPR043502">
    <property type="entry name" value="DNA/RNA_pol_sf"/>
</dbReference>
<dbReference type="InterPro" id="IPR041577">
    <property type="entry name" value="RT_RNaseH_2"/>
</dbReference>